<dbReference type="Proteomes" id="UP001371456">
    <property type="component" value="Unassembled WGS sequence"/>
</dbReference>
<accession>A0AAN8TMS4</accession>
<keyword evidence="1" id="KW-0812">Transmembrane</keyword>
<feature type="transmembrane region" description="Helical" evidence="1">
    <location>
        <begin position="21"/>
        <end position="39"/>
    </location>
</feature>
<reference evidence="2 3" key="1">
    <citation type="submission" date="2024-02" db="EMBL/GenBank/DDBJ databases">
        <title>de novo genome assembly of Solanum bulbocastanum strain 11H21.</title>
        <authorList>
            <person name="Hosaka A.J."/>
        </authorList>
    </citation>
    <scope>NUCLEOTIDE SEQUENCE [LARGE SCALE GENOMIC DNA]</scope>
    <source>
        <tissue evidence="2">Young leaves</tissue>
    </source>
</reference>
<evidence type="ECO:0000256" key="1">
    <source>
        <dbReference type="SAM" id="Phobius"/>
    </source>
</evidence>
<evidence type="ECO:0000313" key="3">
    <source>
        <dbReference type="Proteomes" id="UP001371456"/>
    </source>
</evidence>
<keyword evidence="1" id="KW-1133">Transmembrane helix</keyword>
<sequence>MDTRIKLSKNCRLINFPQIQSFFFFFLMFHFGIAFPLAINKRLDKRNTVHFTTHKGIIKKEMGHHHHHHHHHEGANPYDDPLLACCCCPCLLVSSVFSMFTRCIFMACYPFLQCLGWDEHRHHHHHHHHSHFL</sequence>
<gene>
    <name evidence="2" type="ORF">RDI58_015161</name>
</gene>
<dbReference type="AlphaFoldDB" id="A0AAN8TMS4"/>
<keyword evidence="3" id="KW-1185">Reference proteome</keyword>
<name>A0AAN8TMS4_SOLBU</name>
<proteinExistence type="predicted"/>
<evidence type="ECO:0000313" key="2">
    <source>
        <dbReference type="EMBL" id="KAK6786636.1"/>
    </source>
</evidence>
<comment type="caution">
    <text evidence="2">The sequence shown here is derived from an EMBL/GenBank/DDBJ whole genome shotgun (WGS) entry which is preliminary data.</text>
</comment>
<organism evidence="2 3">
    <name type="scientific">Solanum bulbocastanum</name>
    <name type="common">Wild potato</name>
    <dbReference type="NCBI Taxonomy" id="147425"/>
    <lineage>
        <taxon>Eukaryota</taxon>
        <taxon>Viridiplantae</taxon>
        <taxon>Streptophyta</taxon>
        <taxon>Embryophyta</taxon>
        <taxon>Tracheophyta</taxon>
        <taxon>Spermatophyta</taxon>
        <taxon>Magnoliopsida</taxon>
        <taxon>eudicotyledons</taxon>
        <taxon>Gunneridae</taxon>
        <taxon>Pentapetalae</taxon>
        <taxon>asterids</taxon>
        <taxon>lamiids</taxon>
        <taxon>Solanales</taxon>
        <taxon>Solanaceae</taxon>
        <taxon>Solanoideae</taxon>
        <taxon>Solaneae</taxon>
        <taxon>Solanum</taxon>
    </lineage>
</organism>
<protein>
    <submittedName>
        <fullName evidence="2">Uncharacterized protein</fullName>
    </submittedName>
</protein>
<dbReference type="EMBL" id="JBANQN010000006">
    <property type="protein sequence ID" value="KAK6786636.1"/>
    <property type="molecule type" value="Genomic_DNA"/>
</dbReference>
<keyword evidence="1" id="KW-0472">Membrane</keyword>